<dbReference type="InterPro" id="IPR000160">
    <property type="entry name" value="GGDEF_dom"/>
</dbReference>
<reference evidence="2 3" key="1">
    <citation type="submission" date="2021-03" db="EMBL/GenBank/DDBJ databases">
        <title>Whole genome sequence of Metabacillus bambusae BG109.</title>
        <authorList>
            <person name="Jeong J.W."/>
        </authorList>
    </citation>
    <scope>NUCLEOTIDE SEQUENCE [LARGE SCALE GENOMIC DNA]</scope>
    <source>
        <strain evidence="2 3">BG109</strain>
    </source>
</reference>
<dbReference type="PANTHER" id="PTHR45138">
    <property type="entry name" value="REGULATORY COMPONENTS OF SENSORY TRANSDUCTION SYSTEM"/>
    <property type="match status" value="1"/>
</dbReference>
<dbReference type="CDD" id="cd01949">
    <property type="entry name" value="GGDEF"/>
    <property type="match status" value="1"/>
</dbReference>
<evidence type="ECO:0000313" key="2">
    <source>
        <dbReference type="EMBL" id="MBO1514625.1"/>
    </source>
</evidence>
<proteinExistence type="predicted"/>
<dbReference type="SUPFAM" id="SSF54631">
    <property type="entry name" value="CBS-domain pair"/>
    <property type="match status" value="1"/>
</dbReference>
<dbReference type="RefSeq" id="WP_207981529.1">
    <property type="nucleotide sequence ID" value="NZ_JAGDEL010000024.1"/>
</dbReference>
<dbReference type="SMART" id="SM00267">
    <property type="entry name" value="GGDEF"/>
    <property type="match status" value="1"/>
</dbReference>
<dbReference type="NCBIfam" id="TIGR00254">
    <property type="entry name" value="GGDEF"/>
    <property type="match status" value="1"/>
</dbReference>
<dbReference type="PANTHER" id="PTHR45138:SF25">
    <property type="entry name" value="GGDEF DOMAIN PROTEIN"/>
    <property type="match status" value="1"/>
</dbReference>
<dbReference type="InterPro" id="IPR050469">
    <property type="entry name" value="Diguanylate_Cyclase"/>
</dbReference>
<dbReference type="PROSITE" id="PS50887">
    <property type="entry name" value="GGDEF"/>
    <property type="match status" value="1"/>
</dbReference>
<dbReference type="Gene3D" id="3.10.580.10">
    <property type="entry name" value="CBS-domain"/>
    <property type="match status" value="1"/>
</dbReference>
<keyword evidence="3" id="KW-1185">Reference proteome</keyword>
<feature type="domain" description="GGDEF" evidence="1">
    <location>
        <begin position="164"/>
        <end position="318"/>
    </location>
</feature>
<dbReference type="Pfam" id="PF00990">
    <property type="entry name" value="GGDEF"/>
    <property type="match status" value="1"/>
</dbReference>
<dbReference type="Proteomes" id="UP000663981">
    <property type="component" value="Unassembled WGS sequence"/>
</dbReference>
<protein>
    <submittedName>
        <fullName evidence="2">GGDEF domain-containing protein</fullName>
    </submittedName>
</protein>
<dbReference type="InterPro" id="IPR029787">
    <property type="entry name" value="Nucleotide_cyclase"/>
</dbReference>
<comment type="caution">
    <text evidence="2">The sequence shown here is derived from an EMBL/GenBank/DDBJ whole genome shotgun (WGS) entry which is preliminary data.</text>
</comment>
<dbReference type="InterPro" id="IPR043128">
    <property type="entry name" value="Rev_trsase/Diguanyl_cyclase"/>
</dbReference>
<gene>
    <name evidence="2" type="ORF">I7822_23630</name>
</gene>
<evidence type="ECO:0000313" key="3">
    <source>
        <dbReference type="Proteomes" id="UP000663981"/>
    </source>
</evidence>
<dbReference type="Gene3D" id="3.30.70.270">
    <property type="match status" value="1"/>
</dbReference>
<sequence length="332" mass="37922">MLTIGDISEKVPVVSLTTKSAEVNLLFEVNPDLEGILVVEDDKPAGLVMKSQFYRKISTKYGFDLFMGRPINLVMDTNPLIVEFFDPITLVSSKAMARSQKNLYDYVVVIQNERLHGIVSIKNLLIKLAEIQVNQAMYTNPLSGLPGNVLIEEKMLEYIQNGTKPFSLLYLDLDHFKEYNDTYGFKKGDLLIKEVSNLLSKYVLLNNLEDSFVGHIGGDDFVAILPNHNFEPTCQAIMHEFRNRIKEYYDDNDWKNKYVFTKDRNGNFGNIPLVTLSIAVVTNEHHTYKSIDEISKIASDVKKQCKLYDDSCYIHFENKDSNLIEQTNCSCT</sequence>
<evidence type="ECO:0000259" key="1">
    <source>
        <dbReference type="PROSITE" id="PS50887"/>
    </source>
</evidence>
<dbReference type="SUPFAM" id="SSF55073">
    <property type="entry name" value="Nucleotide cyclase"/>
    <property type="match status" value="1"/>
</dbReference>
<dbReference type="EMBL" id="JAGDEL010000024">
    <property type="protein sequence ID" value="MBO1514625.1"/>
    <property type="molecule type" value="Genomic_DNA"/>
</dbReference>
<accession>A0ABS3N903</accession>
<name>A0ABS3N903_9BACI</name>
<organism evidence="2 3">
    <name type="scientific">Metabacillus bambusae</name>
    <dbReference type="NCBI Taxonomy" id="2795218"/>
    <lineage>
        <taxon>Bacteria</taxon>
        <taxon>Bacillati</taxon>
        <taxon>Bacillota</taxon>
        <taxon>Bacilli</taxon>
        <taxon>Bacillales</taxon>
        <taxon>Bacillaceae</taxon>
        <taxon>Metabacillus</taxon>
    </lineage>
</organism>
<dbReference type="InterPro" id="IPR046342">
    <property type="entry name" value="CBS_dom_sf"/>
</dbReference>